<protein>
    <submittedName>
        <fullName evidence="2">Uncharacterized protein</fullName>
    </submittedName>
</protein>
<evidence type="ECO:0000256" key="1">
    <source>
        <dbReference type="SAM" id="MobiDB-lite"/>
    </source>
</evidence>
<gene>
    <name evidence="2" type="ORF">HMPREF0973_00766</name>
</gene>
<dbReference type="HOGENOM" id="CLU_2668075_0_0_10"/>
<sequence length="75" mass="8434">MLTSIVFYCFLTLFNISSPKLPLFCCKQEIAKEEKPQPLPLSECQNPSQPPPRGRVPNRSKLGDGRSGYNEAMPH</sequence>
<name>C9MMD6_9BACT</name>
<dbReference type="AlphaFoldDB" id="C9MMD6"/>
<evidence type="ECO:0000313" key="2">
    <source>
        <dbReference type="EMBL" id="EEX19321.1"/>
    </source>
</evidence>
<proteinExistence type="predicted"/>
<comment type="caution">
    <text evidence="2">The sequence shown here is derived from an EMBL/GenBank/DDBJ whole genome shotgun (WGS) entry which is preliminary data.</text>
</comment>
<evidence type="ECO:0000313" key="3">
    <source>
        <dbReference type="Proteomes" id="UP000003327"/>
    </source>
</evidence>
<feature type="region of interest" description="Disordered" evidence="1">
    <location>
        <begin position="34"/>
        <end position="75"/>
    </location>
</feature>
<keyword evidence="3" id="KW-1185">Reference proteome</keyword>
<dbReference type="EMBL" id="ACVA01000016">
    <property type="protein sequence ID" value="EEX19321.1"/>
    <property type="molecule type" value="Genomic_DNA"/>
</dbReference>
<reference evidence="2 3" key="1">
    <citation type="submission" date="2009-09" db="EMBL/GenBank/DDBJ databases">
        <authorList>
            <person name="Weinstock G."/>
            <person name="Sodergren E."/>
            <person name="Clifton S."/>
            <person name="Fulton L."/>
            <person name="Fulton B."/>
            <person name="Courtney L."/>
            <person name="Fronick C."/>
            <person name="Harrison M."/>
            <person name="Strong C."/>
            <person name="Farmer C."/>
            <person name="Delahaunty K."/>
            <person name="Markovic C."/>
            <person name="Hall O."/>
            <person name="Minx P."/>
            <person name="Tomlinson C."/>
            <person name="Mitreva M."/>
            <person name="Nelson J."/>
            <person name="Hou S."/>
            <person name="Wollam A."/>
            <person name="Pepin K.H."/>
            <person name="Johnson M."/>
            <person name="Bhonagiri V."/>
            <person name="Nash W.E."/>
            <person name="Warren W."/>
            <person name="Chinwalla A."/>
            <person name="Mardis E.R."/>
            <person name="Wilson R.K."/>
        </authorList>
    </citation>
    <scope>NUCLEOTIDE SEQUENCE [LARGE SCALE GENOMIC DNA]</scope>
    <source>
        <strain evidence="2 3">F0319</strain>
    </source>
</reference>
<organism evidence="2 3">
    <name type="scientific">Prevotella veroralis F0319</name>
    <dbReference type="NCBI Taxonomy" id="649761"/>
    <lineage>
        <taxon>Bacteria</taxon>
        <taxon>Pseudomonadati</taxon>
        <taxon>Bacteroidota</taxon>
        <taxon>Bacteroidia</taxon>
        <taxon>Bacteroidales</taxon>
        <taxon>Prevotellaceae</taxon>
        <taxon>Prevotella</taxon>
    </lineage>
</organism>
<accession>C9MMD6</accession>
<dbReference type="Proteomes" id="UP000003327">
    <property type="component" value="Unassembled WGS sequence"/>
</dbReference>